<sequence>MKQNKFSILKRIKSFGFAFNGLKILIKEEHNARVHLIAAISVILAGLYFDITMMEWLAVSFAIGFVITIEIINSAIENISDFISPEKNDSIKKIKDLAAAGVLMSALTALVIGLIIFIPKISILI</sequence>
<dbReference type="Gene3D" id="1.10.287.3610">
    <property type="match status" value="1"/>
</dbReference>
<evidence type="ECO:0000256" key="19">
    <source>
        <dbReference type="SAM" id="Phobius"/>
    </source>
</evidence>
<keyword evidence="13" id="KW-0594">Phospholipid biosynthesis</keyword>
<comment type="cofactor">
    <cofactor evidence="18">
        <name>Mg(2+)</name>
        <dbReference type="ChEBI" id="CHEBI:18420"/>
    </cofactor>
    <text evidence="18">Mn(2+), Zn(2+), Cd(2+) and Co(2+) support activity to lesser extents.</text>
</comment>
<dbReference type="EMBL" id="QQWG01000010">
    <property type="protein sequence ID" value="RRG20969.1"/>
    <property type="molecule type" value="Genomic_DNA"/>
</dbReference>
<proteinExistence type="inferred from homology"/>
<dbReference type="GO" id="GO:0005524">
    <property type="term" value="F:ATP binding"/>
    <property type="evidence" value="ECO:0007669"/>
    <property type="project" value="UniProtKB-KW"/>
</dbReference>
<evidence type="ECO:0000256" key="12">
    <source>
        <dbReference type="ARBA" id="ARBA00023136"/>
    </source>
</evidence>
<comment type="subcellular location">
    <subcellularLocation>
        <location evidence="1">Cell membrane</location>
        <topology evidence="1">Multi-pass membrane protein</topology>
    </subcellularLocation>
</comment>
<evidence type="ECO:0000256" key="4">
    <source>
        <dbReference type="ARBA" id="ARBA00022516"/>
    </source>
</evidence>
<dbReference type="RefSeq" id="WP_125030968.1">
    <property type="nucleotide sequence ID" value="NZ_JAPXVP010000009.1"/>
</dbReference>
<evidence type="ECO:0000313" key="20">
    <source>
        <dbReference type="EMBL" id="RRG20969.1"/>
    </source>
</evidence>
<evidence type="ECO:0000256" key="10">
    <source>
        <dbReference type="ARBA" id="ARBA00022989"/>
    </source>
</evidence>
<dbReference type="AlphaFoldDB" id="A0A425XZS5"/>
<feature type="binding site" evidence="17">
    <location>
        <position position="29"/>
    </location>
    <ligand>
        <name>ATP</name>
        <dbReference type="ChEBI" id="CHEBI:30616"/>
    </ligand>
</feature>
<reference evidence="20 21" key="1">
    <citation type="submission" date="2018-07" db="EMBL/GenBank/DDBJ databases">
        <title>Draft genome sequence of Ancylomarina sp. M1P.</title>
        <authorList>
            <person name="Yadav S."/>
            <person name="Villanueva L."/>
            <person name="Damste J.S.S."/>
        </authorList>
    </citation>
    <scope>NUCLEOTIDE SEQUENCE [LARGE SCALE GENOMIC DNA]</scope>
    <source>
        <strain evidence="20 21">M1P</strain>
    </source>
</reference>
<evidence type="ECO:0000256" key="3">
    <source>
        <dbReference type="ARBA" id="ARBA00022475"/>
    </source>
</evidence>
<dbReference type="InterPro" id="IPR000829">
    <property type="entry name" value="DAGK"/>
</dbReference>
<evidence type="ECO:0000256" key="7">
    <source>
        <dbReference type="ARBA" id="ARBA00022741"/>
    </source>
</evidence>
<feature type="transmembrane region" description="Helical" evidence="19">
    <location>
        <begin position="32"/>
        <end position="51"/>
    </location>
</feature>
<feature type="transmembrane region" description="Helical" evidence="19">
    <location>
        <begin position="57"/>
        <end position="76"/>
    </location>
</feature>
<dbReference type="GO" id="GO:0046872">
    <property type="term" value="F:metal ion binding"/>
    <property type="evidence" value="ECO:0007669"/>
    <property type="project" value="UniProtKB-KW"/>
</dbReference>
<dbReference type="InterPro" id="IPR036945">
    <property type="entry name" value="DAGK_sf"/>
</dbReference>
<feature type="binding site" evidence="17">
    <location>
        <position position="77"/>
    </location>
    <ligand>
        <name>ATP</name>
        <dbReference type="ChEBI" id="CHEBI:30616"/>
    </ligand>
</feature>
<keyword evidence="18" id="KW-0479">Metal-binding</keyword>
<dbReference type="CDD" id="cd14265">
    <property type="entry name" value="UDPK_IM_like"/>
    <property type="match status" value="1"/>
</dbReference>
<evidence type="ECO:0000256" key="1">
    <source>
        <dbReference type="ARBA" id="ARBA00004651"/>
    </source>
</evidence>
<organism evidence="20 21">
    <name type="scientific">Ancylomarina euxinus</name>
    <dbReference type="NCBI Taxonomy" id="2283627"/>
    <lineage>
        <taxon>Bacteria</taxon>
        <taxon>Pseudomonadati</taxon>
        <taxon>Bacteroidota</taxon>
        <taxon>Bacteroidia</taxon>
        <taxon>Marinilabiliales</taxon>
        <taxon>Marinifilaceae</taxon>
        <taxon>Ancylomarina</taxon>
    </lineage>
</organism>
<evidence type="ECO:0000313" key="21">
    <source>
        <dbReference type="Proteomes" id="UP000285794"/>
    </source>
</evidence>
<keyword evidence="12 19" id="KW-0472">Membrane</keyword>
<dbReference type="OrthoDB" id="1493837at2"/>
<dbReference type="InterPro" id="IPR033717">
    <property type="entry name" value="UDPK"/>
</dbReference>
<accession>A0A425XZS5</accession>
<dbReference type="Proteomes" id="UP000285794">
    <property type="component" value="Unassembled WGS sequence"/>
</dbReference>
<keyword evidence="6 19" id="KW-0812">Transmembrane</keyword>
<keyword evidence="7 17" id="KW-0547">Nucleotide-binding</keyword>
<dbReference type="PANTHER" id="PTHR34299">
    <property type="entry name" value="DIACYLGLYCEROL KINASE"/>
    <property type="match status" value="1"/>
</dbReference>
<evidence type="ECO:0000256" key="11">
    <source>
        <dbReference type="ARBA" id="ARBA00023098"/>
    </source>
</evidence>
<evidence type="ECO:0000256" key="8">
    <source>
        <dbReference type="ARBA" id="ARBA00022777"/>
    </source>
</evidence>
<keyword evidence="3" id="KW-1003">Cell membrane</keyword>
<feature type="binding site" evidence="17">
    <location>
        <begin position="95"/>
        <end position="96"/>
    </location>
    <ligand>
        <name>ATP</name>
        <dbReference type="ChEBI" id="CHEBI:30616"/>
    </ligand>
</feature>
<keyword evidence="9 17" id="KW-0067">ATP-binding</keyword>
<comment type="similarity">
    <text evidence="2">Belongs to the bacterial diacylglycerol kinase family.</text>
</comment>
<keyword evidence="11" id="KW-0443">Lipid metabolism</keyword>
<dbReference type="GO" id="GO:0008654">
    <property type="term" value="P:phospholipid biosynthetic process"/>
    <property type="evidence" value="ECO:0007669"/>
    <property type="project" value="UniProtKB-KW"/>
</dbReference>
<evidence type="ECO:0000256" key="16">
    <source>
        <dbReference type="PIRSR" id="PIRSR600829-2"/>
    </source>
</evidence>
<evidence type="ECO:0000256" key="14">
    <source>
        <dbReference type="ARBA" id="ARBA00023264"/>
    </source>
</evidence>
<evidence type="ECO:0000256" key="15">
    <source>
        <dbReference type="PIRSR" id="PIRSR600829-1"/>
    </source>
</evidence>
<keyword evidence="10 19" id="KW-1133">Transmembrane helix</keyword>
<feature type="active site" description="Proton acceptor" evidence="15">
    <location>
        <position position="70"/>
    </location>
</feature>
<evidence type="ECO:0000256" key="9">
    <source>
        <dbReference type="ARBA" id="ARBA00022840"/>
    </source>
</evidence>
<evidence type="ECO:0000256" key="5">
    <source>
        <dbReference type="ARBA" id="ARBA00022679"/>
    </source>
</evidence>
<feature type="transmembrane region" description="Helical" evidence="19">
    <location>
        <begin position="97"/>
        <end position="118"/>
    </location>
</feature>
<evidence type="ECO:0000256" key="13">
    <source>
        <dbReference type="ARBA" id="ARBA00023209"/>
    </source>
</evidence>
<feature type="binding site" evidence="18">
    <location>
        <position position="29"/>
    </location>
    <ligand>
        <name>a divalent metal cation</name>
        <dbReference type="ChEBI" id="CHEBI:60240"/>
    </ligand>
</feature>
<feature type="binding site" evidence="16">
    <location>
        <position position="70"/>
    </location>
    <ligand>
        <name>substrate</name>
    </ligand>
</feature>
<gene>
    <name evidence="20" type="ORF">DWB61_11140</name>
</gene>
<dbReference type="PANTHER" id="PTHR34299:SF1">
    <property type="entry name" value="DIACYLGLYCEROL KINASE"/>
    <property type="match status" value="1"/>
</dbReference>
<dbReference type="Pfam" id="PF01219">
    <property type="entry name" value="DAGK_prokar"/>
    <property type="match status" value="1"/>
</dbReference>
<evidence type="ECO:0000256" key="6">
    <source>
        <dbReference type="ARBA" id="ARBA00022692"/>
    </source>
</evidence>
<keyword evidence="4" id="KW-0444">Lipid biosynthesis</keyword>
<dbReference type="GO" id="GO:0016301">
    <property type="term" value="F:kinase activity"/>
    <property type="evidence" value="ECO:0007669"/>
    <property type="project" value="UniProtKB-KW"/>
</dbReference>
<keyword evidence="21" id="KW-1185">Reference proteome</keyword>
<dbReference type="GO" id="GO:0005886">
    <property type="term" value="C:plasma membrane"/>
    <property type="evidence" value="ECO:0007669"/>
    <property type="project" value="UniProtKB-SubCell"/>
</dbReference>
<evidence type="ECO:0000256" key="2">
    <source>
        <dbReference type="ARBA" id="ARBA00005967"/>
    </source>
</evidence>
<name>A0A425XZS5_9BACT</name>
<comment type="caution">
    <text evidence="20">The sequence shown here is derived from an EMBL/GenBank/DDBJ whole genome shotgun (WGS) entry which is preliminary data.</text>
</comment>
<keyword evidence="5" id="KW-0808">Transferase</keyword>
<protein>
    <submittedName>
        <fullName evidence="20">Diacylglycerol kinase family protein</fullName>
    </submittedName>
</protein>
<keyword evidence="14" id="KW-1208">Phospholipid metabolism</keyword>
<keyword evidence="18" id="KW-0460">Magnesium</keyword>
<keyword evidence="8 20" id="KW-0418">Kinase</keyword>
<evidence type="ECO:0000256" key="18">
    <source>
        <dbReference type="PIRSR" id="PIRSR600829-4"/>
    </source>
</evidence>
<feature type="binding site" evidence="18">
    <location>
        <position position="77"/>
    </location>
    <ligand>
        <name>a divalent metal cation</name>
        <dbReference type="ChEBI" id="CHEBI:60240"/>
    </ligand>
</feature>
<evidence type="ECO:0000256" key="17">
    <source>
        <dbReference type="PIRSR" id="PIRSR600829-3"/>
    </source>
</evidence>